<name>A0A235FB05_9BACL</name>
<dbReference type="Pfam" id="PF02639">
    <property type="entry name" value="DUF188"/>
    <property type="match status" value="1"/>
</dbReference>
<dbReference type="PANTHER" id="PTHR35146:SF1">
    <property type="entry name" value="UPF0178 PROTEIN YAII"/>
    <property type="match status" value="1"/>
</dbReference>
<protein>
    <recommendedName>
        <fullName evidence="2">UPF0178 protein CGZ90_08620</fullName>
    </recommendedName>
</protein>
<dbReference type="HAMAP" id="MF_00489">
    <property type="entry name" value="UPF0178"/>
    <property type="match status" value="1"/>
</dbReference>
<evidence type="ECO:0000313" key="4">
    <source>
        <dbReference type="Proteomes" id="UP000215059"/>
    </source>
</evidence>
<evidence type="ECO:0000313" key="3">
    <source>
        <dbReference type="EMBL" id="OYD57945.1"/>
    </source>
</evidence>
<dbReference type="AlphaFoldDB" id="A0A235FB05"/>
<reference evidence="3 4" key="1">
    <citation type="submission" date="2017-07" db="EMBL/GenBank/DDBJ databases">
        <title>Fictibacillus sp. nov. GDSW-R2A3 Genome sequencing and assembly.</title>
        <authorList>
            <person name="Mayilraj S."/>
        </authorList>
    </citation>
    <scope>NUCLEOTIDE SEQUENCE [LARGE SCALE GENOMIC DNA]</scope>
    <source>
        <strain evidence="3 4">GDSW-R2A3</strain>
    </source>
</reference>
<evidence type="ECO:0000256" key="1">
    <source>
        <dbReference type="ARBA" id="ARBA00008522"/>
    </source>
</evidence>
<organism evidence="3 4">
    <name type="scientific">Fictibacillus aquaticus</name>
    <dbReference type="NCBI Taxonomy" id="2021314"/>
    <lineage>
        <taxon>Bacteria</taxon>
        <taxon>Bacillati</taxon>
        <taxon>Bacillota</taxon>
        <taxon>Bacilli</taxon>
        <taxon>Bacillales</taxon>
        <taxon>Fictibacillaceae</taxon>
        <taxon>Fictibacillus</taxon>
    </lineage>
</organism>
<dbReference type="InterPro" id="IPR003791">
    <property type="entry name" value="UPF0178"/>
</dbReference>
<proteinExistence type="inferred from homology"/>
<evidence type="ECO:0000256" key="2">
    <source>
        <dbReference type="HAMAP-Rule" id="MF_00489"/>
    </source>
</evidence>
<accession>A0A235FB05</accession>
<sequence length="158" mass="17459">MKNSNKKRMIIDADACPVSVKKAVLDICRQSHADLIFVASLAHAGSERLGGKWVFVDAVKEEADMYIINHSAKHDIVVTQDYGLASLLLPKGVHVLSPRGRIYTEFNIGNLLQDRYLSAKARKAGSRTKGPPRFTEEDLMSFTSSLKKILSNDEGIDS</sequence>
<dbReference type="PANTHER" id="PTHR35146">
    <property type="entry name" value="UPF0178 PROTEIN YAII"/>
    <property type="match status" value="1"/>
</dbReference>
<dbReference type="EMBL" id="NOII01000002">
    <property type="protein sequence ID" value="OYD57945.1"/>
    <property type="molecule type" value="Genomic_DNA"/>
</dbReference>
<keyword evidence="4" id="KW-1185">Reference proteome</keyword>
<dbReference type="OrthoDB" id="9798918at2"/>
<gene>
    <name evidence="3" type="ORF">CGZ90_08620</name>
</gene>
<comment type="caution">
    <text evidence="3">The sequence shown here is derived from an EMBL/GenBank/DDBJ whole genome shotgun (WGS) entry which is preliminary data.</text>
</comment>
<dbReference type="Proteomes" id="UP000215059">
    <property type="component" value="Unassembled WGS sequence"/>
</dbReference>
<dbReference type="RefSeq" id="WP_094251978.1">
    <property type="nucleotide sequence ID" value="NZ_JBHLXL010000001.1"/>
</dbReference>
<comment type="similarity">
    <text evidence="1 2">Belongs to the UPF0178 family.</text>
</comment>